<dbReference type="AlphaFoldDB" id="A0A4Z2EUU3"/>
<comment type="caution">
    <text evidence="2">The sequence shown here is derived from an EMBL/GenBank/DDBJ whole genome shotgun (WGS) entry which is preliminary data.</text>
</comment>
<reference evidence="2 3" key="1">
    <citation type="submission" date="2019-03" db="EMBL/GenBank/DDBJ databases">
        <title>First draft genome of Liparis tanakae, snailfish: a comprehensive survey of snailfish specific genes.</title>
        <authorList>
            <person name="Kim W."/>
            <person name="Song I."/>
            <person name="Jeong J.-H."/>
            <person name="Kim D."/>
            <person name="Kim S."/>
            <person name="Ryu S."/>
            <person name="Song J.Y."/>
            <person name="Lee S.K."/>
        </authorList>
    </citation>
    <scope>NUCLEOTIDE SEQUENCE [LARGE SCALE GENOMIC DNA]</scope>
    <source>
        <tissue evidence="2">Muscle</tissue>
    </source>
</reference>
<accession>A0A4Z2EUU3</accession>
<protein>
    <submittedName>
        <fullName evidence="2">Uncharacterized protein</fullName>
    </submittedName>
</protein>
<evidence type="ECO:0000256" key="1">
    <source>
        <dbReference type="SAM" id="MobiDB-lite"/>
    </source>
</evidence>
<dbReference type="Proteomes" id="UP000314294">
    <property type="component" value="Unassembled WGS sequence"/>
</dbReference>
<proteinExistence type="predicted"/>
<gene>
    <name evidence="2" type="ORF">EYF80_057143</name>
</gene>
<feature type="region of interest" description="Disordered" evidence="1">
    <location>
        <begin position="1"/>
        <end position="71"/>
    </location>
</feature>
<feature type="compositionally biased region" description="Basic and acidic residues" evidence="1">
    <location>
        <begin position="7"/>
        <end position="23"/>
    </location>
</feature>
<evidence type="ECO:0000313" key="3">
    <source>
        <dbReference type="Proteomes" id="UP000314294"/>
    </source>
</evidence>
<sequence length="121" mass="13696">MWRQHNARRESRCDVASRHKDTRCGGTFPSPRQREEEEEEEAVSSSSSSSSWWRSQPPGGGGAAMRNASRSTLRSEVQRFTGVGRCSSLYLSSAYRLWSSSVACCLHVMCNRRQLQICQHL</sequence>
<name>A0A4Z2EUU3_9TELE</name>
<dbReference type="EMBL" id="SRLO01002542">
    <property type="protein sequence ID" value="TNN32697.1"/>
    <property type="molecule type" value="Genomic_DNA"/>
</dbReference>
<keyword evidence="3" id="KW-1185">Reference proteome</keyword>
<organism evidence="2 3">
    <name type="scientific">Liparis tanakae</name>
    <name type="common">Tanaka's snailfish</name>
    <dbReference type="NCBI Taxonomy" id="230148"/>
    <lineage>
        <taxon>Eukaryota</taxon>
        <taxon>Metazoa</taxon>
        <taxon>Chordata</taxon>
        <taxon>Craniata</taxon>
        <taxon>Vertebrata</taxon>
        <taxon>Euteleostomi</taxon>
        <taxon>Actinopterygii</taxon>
        <taxon>Neopterygii</taxon>
        <taxon>Teleostei</taxon>
        <taxon>Neoteleostei</taxon>
        <taxon>Acanthomorphata</taxon>
        <taxon>Eupercaria</taxon>
        <taxon>Perciformes</taxon>
        <taxon>Cottioidei</taxon>
        <taxon>Cottales</taxon>
        <taxon>Liparidae</taxon>
        <taxon>Liparis</taxon>
    </lineage>
</organism>
<evidence type="ECO:0000313" key="2">
    <source>
        <dbReference type="EMBL" id="TNN32697.1"/>
    </source>
</evidence>